<protein>
    <recommendedName>
        <fullName evidence="1">Peptidase M1 membrane alanine aminopeptidase domain-containing protein</fullName>
    </recommendedName>
</protein>
<name>A0A1I3U5C8_9FLAO</name>
<accession>A0A1I3U5C8</accession>
<proteinExistence type="predicted"/>
<dbReference type="Pfam" id="PF01433">
    <property type="entry name" value="Peptidase_M1"/>
    <property type="match status" value="1"/>
</dbReference>
<dbReference type="OrthoDB" id="100605at2"/>
<organism evidence="2 3">
    <name type="scientific">Myroides guanonis</name>
    <dbReference type="NCBI Taxonomy" id="1150112"/>
    <lineage>
        <taxon>Bacteria</taxon>
        <taxon>Pseudomonadati</taxon>
        <taxon>Bacteroidota</taxon>
        <taxon>Flavobacteriia</taxon>
        <taxon>Flavobacteriales</taxon>
        <taxon>Flavobacteriaceae</taxon>
        <taxon>Myroides</taxon>
    </lineage>
</organism>
<dbReference type="GO" id="GO:0008270">
    <property type="term" value="F:zinc ion binding"/>
    <property type="evidence" value="ECO:0007669"/>
    <property type="project" value="InterPro"/>
</dbReference>
<dbReference type="PROSITE" id="PS51257">
    <property type="entry name" value="PROKAR_LIPOPROTEIN"/>
    <property type="match status" value="1"/>
</dbReference>
<evidence type="ECO:0000313" key="3">
    <source>
        <dbReference type="Proteomes" id="UP000243887"/>
    </source>
</evidence>
<dbReference type="InterPro" id="IPR014782">
    <property type="entry name" value="Peptidase_M1_dom"/>
</dbReference>
<sequence length="406" mass="46560">MKSYWGVFVVLSVFFLGCKQEIENKALEYVVDIHLENSEIFFDTELHHVSGLDSISFKISKSIKDIKVSGLNVESMKLDSLDEYQNLITLSLNGKEKSQGVIRFTYAIDLEKALVETTGGIGVLLQGVALIPVVKSEIFTPPTYIFKIENESKYHLFSNFTDGVKATTHKVVLNITEKPFDVYKGLNSTILTLNKDSVFVKSIDTALTSVVSYYSSVFDEDIPTFTILVNDFGNHSFYSSPGFVNLYYYNERGVDNKDVDYEYLYSTLYHEVAHKWFSMTNVYNGSPSAFIDEGFADYLTVMYARKEYGEAYFEQIMDRYKEYANGAVSIMSVNDEIEFDERAKSLYGKGMLFCYELELHLGREAFVDFLKLLVRERPVNIEALMVLINENYDKRIYDLAWSLLNN</sequence>
<evidence type="ECO:0000313" key="2">
    <source>
        <dbReference type="EMBL" id="SFJ78734.1"/>
    </source>
</evidence>
<dbReference type="AlphaFoldDB" id="A0A1I3U5C8"/>
<reference evidence="3" key="1">
    <citation type="submission" date="2016-10" db="EMBL/GenBank/DDBJ databases">
        <authorList>
            <person name="Varghese N."/>
            <person name="Submissions S."/>
        </authorList>
    </citation>
    <scope>NUCLEOTIDE SEQUENCE [LARGE SCALE GENOMIC DNA]</scope>
    <source>
        <strain evidence="3">DSM 26542</strain>
    </source>
</reference>
<dbReference type="InterPro" id="IPR027268">
    <property type="entry name" value="Peptidase_M4/M1_CTD_sf"/>
</dbReference>
<dbReference type="EMBL" id="FORU01000016">
    <property type="protein sequence ID" value="SFJ78734.1"/>
    <property type="molecule type" value="Genomic_DNA"/>
</dbReference>
<dbReference type="RefSeq" id="WP_090680825.1">
    <property type="nucleotide sequence ID" value="NZ_FORU01000016.1"/>
</dbReference>
<evidence type="ECO:0000259" key="1">
    <source>
        <dbReference type="Pfam" id="PF01433"/>
    </source>
</evidence>
<dbReference type="GO" id="GO:0008237">
    <property type="term" value="F:metallopeptidase activity"/>
    <property type="evidence" value="ECO:0007669"/>
    <property type="project" value="InterPro"/>
</dbReference>
<gene>
    <name evidence="2" type="ORF">SAMN04487893_11642</name>
</gene>
<dbReference type="Proteomes" id="UP000243887">
    <property type="component" value="Unassembled WGS sequence"/>
</dbReference>
<dbReference type="Gene3D" id="1.10.390.10">
    <property type="entry name" value="Neutral Protease Domain 2"/>
    <property type="match status" value="1"/>
</dbReference>
<dbReference type="SUPFAM" id="SSF55486">
    <property type="entry name" value="Metalloproteases ('zincins'), catalytic domain"/>
    <property type="match status" value="1"/>
</dbReference>
<dbReference type="STRING" id="1150112.SAMN04487893_11642"/>
<feature type="domain" description="Peptidase M1 membrane alanine aminopeptidase" evidence="1">
    <location>
        <begin position="260"/>
        <end position="376"/>
    </location>
</feature>
<keyword evidence="3" id="KW-1185">Reference proteome</keyword>